<proteinExistence type="predicted"/>
<evidence type="ECO:0000313" key="2">
    <source>
        <dbReference type="EMBL" id="MBX35586.1"/>
    </source>
</evidence>
<accession>A0A2P2MZF3</accession>
<reference evidence="2" key="1">
    <citation type="submission" date="2018-02" db="EMBL/GenBank/DDBJ databases">
        <title>Rhizophora mucronata_Transcriptome.</title>
        <authorList>
            <person name="Meera S.P."/>
            <person name="Sreeshan A."/>
            <person name="Augustine A."/>
        </authorList>
    </citation>
    <scope>NUCLEOTIDE SEQUENCE</scope>
    <source>
        <tissue evidence="2">Leaf</tissue>
    </source>
</reference>
<organism evidence="2">
    <name type="scientific">Rhizophora mucronata</name>
    <name type="common">Asiatic mangrove</name>
    <dbReference type="NCBI Taxonomy" id="61149"/>
    <lineage>
        <taxon>Eukaryota</taxon>
        <taxon>Viridiplantae</taxon>
        <taxon>Streptophyta</taxon>
        <taxon>Embryophyta</taxon>
        <taxon>Tracheophyta</taxon>
        <taxon>Spermatophyta</taxon>
        <taxon>Magnoliopsida</taxon>
        <taxon>eudicotyledons</taxon>
        <taxon>Gunneridae</taxon>
        <taxon>Pentapetalae</taxon>
        <taxon>rosids</taxon>
        <taxon>fabids</taxon>
        <taxon>Malpighiales</taxon>
        <taxon>Rhizophoraceae</taxon>
        <taxon>Rhizophora</taxon>
    </lineage>
</organism>
<dbReference type="EMBL" id="GGEC01055102">
    <property type="protein sequence ID" value="MBX35586.1"/>
    <property type="molecule type" value="Transcribed_RNA"/>
</dbReference>
<feature type="region of interest" description="Disordered" evidence="1">
    <location>
        <begin position="13"/>
        <end position="33"/>
    </location>
</feature>
<protein>
    <submittedName>
        <fullName evidence="2">Uncharacterized protein</fullName>
    </submittedName>
</protein>
<evidence type="ECO:0000256" key="1">
    <source>
        <dbReference type="SAM" id="MobiDB-lite"/>
    </source>
</evidence>
<dbReference type="AlphaFoldDB" id="A0A2P2MZF3"/>
<sequence length="33" mass="3781">MLEELKTLLSSLVSHHPKPSPEKLTKLVYTSHH</sequence>
<name>A0A2P2MZF3_RHIMU</name>